<evidence type="ECO:0000259" key="4">
    <source>
        <dbReference type="PROSITE" id="PS50893"/>
    </source>
</evidence>
<dbReference type="PANTHER" id="PTHR42711">
    <property type="entry name" value="ABC TRANSPORTER ATP-BINDING PROTEIN"/>
    <property type="match status" value="1"/>
</dbReference>
<keyword evidence="3 5" id="KW-0067">ATP-binding</keyword>
<proteinExistence type="predicted"/>
<dbReference type="CDD" id="cd03230">
    <property type="entry name" value="ABC_DR_subfamily_A"/>
    <property type="match status" value="1"/>
</dbReference>
<dbReference type="GO" id="GO:0016887">
    <property type="term" value="F:ATP hydrolysis activity"/>
    <property type="evidence" value="ECO:0007669"/>
    <property type="project" value="InterPro"/>
</dbReference>
<dbReference type="Proteomes" id="UP000003455">
    <property type="component" value="Chromosome"/>
</dbReference>
<keyword evidence="1" id="KW-0813">Transport</keyword>
<evidence type="ECO:0000256" key="2">
    <source>
        <dbReference type="ARBA" id="ARBA00022741"/>
    </source>
</evidence>
<sequence length="302" mass="34837">MVHLIQISNINKSFKKNRVLKNISFDIEKGTCTALIGKNGAGKSTLVDILSNKIIADDGVILDKDKLLQSENRSIMFQKTMFPDQLKVIGIIKLYQSFYENPLTLDVIIELTKFNSNQLNQFANKLSGGQQRLLDFVISLIGQPQLILLDEPTSNMDIEMREYFWSIIAKLKEENRTILYTSHYIEEVERMSDKIILIENGEIKLNDSTSHIRTNQQSQITLSDEYKRKLKPDKDDLVIQKNHNGTIKIITSNVNDTILYLQQLHINLDDIEIQKVSIVDSYFNNKKQRGSNYDTKLLENRI</sequence>
<feature type="domain" description="ABC transporter" evidence="4">
    <location>
        <begin position="5"/>
        <end position="225"/>
    </location>
</feature>
<evidence type="ECO:0000256" key="1">
    <source>
        <dbReference type="ARBA" id="ARBA00022448"/>
    </source>
</evidence>
<comment type="caution">
    <text evidence="5">The sequence shown here is derived from an EMBL/GenBank/DDBJ whole genome shotgun (WGS) entry which is preliminary data.</text>
</comment>
<dbReference type="InterPro" id="IPR027417">
    <property type="entry name" value="P-loop_NTPase"/>
</dbReference>
<dbReference type="GO" id="GO:0005524">
    <property type="term" value="F:ATP binding"/>
    <property type="evidence" value="ECO:0007669"/>
    <property type="project" value="UniProtKB-KW"/>
</dbReference>
<dbReference type="InterPro" id="IPR003593">
    <property type="entry name" value="AAA+_ATPase"/>
</dbReference>
<dbReference type="EMBL" id="ACJA02000004">
    <property type="protein sequence ID" value="EFH94807.1"/>
    <property type="molecule type" value="Genomic_DNA"/>
</dbReference>
<evidence type="ECO:0000313" key="5">
    <source>
        <dbReference type="EMBL" id="EFH94807.1"/>
    </source>
</evidence>
<dbReference type="InterPro" id="IPR003439">
    <property type="entry name" value="ABC_transporter-like_ATP-bd"/>
</dbReference>
<dbReference type="PROSITE" id="PS50893">
    <property type="entry name" value="ABC_TRANSPORTER_2"/>
    <property type="match status" value="1"/>
</dbReference>
<dbReference type="PROSITE" id="PS00211">
    <property type="entry name" value="ABC_TRANSPORTER_1"/>
    <property type="match status" value="1"/>
</dbReference>
<dbReference type="RefSeq" id="WP_001794121.1">
    <property type="nucleotide sequence ID" value="NZ_CM000952.1"/>
</dbReference>
<dbReference type="Pfam" id="PF00005">
    <property type="entry name" value="ABC_tran"/>
    <property type="match status" value="1"/>
</dbReference>
<evidence type="ECO:0000313" key="6">
    <source>
        <dbReference type="Proteomes" id="UP000003455"/>
    </source>
</evidence>
<dbReference type="SUPFAM" id="SSF52540">
    <property type="entry name" value="P-loop containing nucleoside triphosphate hydrolases"/>
    <property type="match status" value="1"/>
</dbReference>
<dbReference type="Gene3D" id="3.40.50.300">
    <property type="entry name" value="P-loop containing nucleotide triphosphate hydrolases"/>
    <property type="match status" value="1"/>
</dbReference>
<accession>A0A0E1X611</accession>
<protein>
    <submittedName>
        <fullName evidence="5">ABC transporter, ATP-binding protein</fullName>
    </submittedName>
</protein>
<dbReference type="PANTHER" id="PTHR42711:SF17">
    <property type="entry name" value="ABC TRANSPORTER ATP-BINDING PROTEIN"/>
    <property type="match status" value="1"/>
</dbReference>
<keyword evidence="2" id="KW-0547">Nucleotide-binding</keyword>
<evidence type="ECO:0000256" key="3">
    <source>
        <dbReference type="ARBA" id="ARBA00022840"/>
    </source>
</evidence>
<name>A0A0E1X611_STAAU</name>
<organism evidence="5 6">
    <name type="scientific">Staphylococcus aureus subsp. aureus MN8</name>
    <dbReference type="NCBI Taxonomy" id="548470"/>
    <lineage>
        <taxon>Bacteria</taxon>
        <taxon>Bacillati</taxon>
        <taxon>Bacillota</taxon>
        <taxon>Bacilli</taxon>
        <taxon>Bacillales</taxon>
        <taxon>Staphylococcaceae</taxon>
        <taxon>Staphylococcus</taxon>
    </lineage>
</organism>
<dbReference type="InterPro" id="IPR017871">
    <property type="entry name" value="ABC_transporter-like_CS"/>
</dbReference>
<dbReference type="HOGENOM" id="CLU_000604_1_2_9"/>
<gene>
    <name evidence="5" type="ORF">HMPREF0769_12428</name>
</gene>
<dbReference type="InterPro" id="IPR050763">
    <property type="entry name" value="ABC_transporter_ATP-binding"/>
</dbReference>
<dbReference type="SMART" id="SM00382">
    <property type="entry name" value="AAA"/>
    <property type="match status" value="1"/>
</dbReference>
<reference evidence="5 6" key="1">
    <citation type="submission" date="2010-05" db="EMBL/GenBank/DDBJ databases">
        <authorList>
            <person name="Muzny D."/>
            <person name="Qin X."/>
            <person name="Buhay C."/>
            <person name="Dugan-Rocha S."/>
            <person name="Ding Y."/>
            <person name="Chen G."/>
            <person name="Hawes A."/>
            <person name="Holder M."/>
            <person name="Jhangiani S."/>
            <person name="Johnson A."/>
            <person name="Khan Z."/>
            <person name="Li Z."/>
            <person name="Liu W."/>
            <person name="Liu X."/>
            <person name="Perez L."/>
            <person name="Shen H."/>
            <person name="Wang Q."/>
            <person name="Watt J."/>
            <person name="Xi L."/>
            <person name="Xin Y."/>
            <person name="Zhou J."/>
            <person name="Deng J."/>
            <person name="Jiang H."/>
            <person name="Liu Y."/>
            <person name="Qu J."/>
            <person name="Song X.-Z."/>
            <person name="Zhang L."/>
            <person name="Villasana D."/>
            <person name="Johnson A."/>
            <person name="Liu J."/>
            <person name="Liyanage D."/>
            <person name="Lorensuhewa L."/>
            <person name="Robinson T."/>
            <person name="Song A."/>
            <person name="Song B.-B."/>
            <person name="Dinh H."/>
            <person name="Thornton R."/>
            <person name="Coyle M."/>
            <person name="Francisco L."/>
            <person name="Jackson L."/>
            <person name="Javaid M."/>
            <person name="Korchina V."/>
            <person name="Kovar C."/>
            <person name="Mata R."/>
            <person name="Mathew T."/>
            <person name="Ngo R."/>
            <person name="Nguyen L."/>
            <person name="Nguyen N."/>
            <person name="Okwuonu G."/>
            <person name="Ongeri F."/>
            <person name="Pham C."/>
            <person name="Simmons D."/>
            <person name="Wilczek-Boney K."/>
            <person name="Hale W."/>
            <person name="Jakkamsetti A."/>
            <person name="Pham P."/>
            <person name="Ruth R."/>
            <person name="San Lucas F."/>
            <person name="Warren J."/>
            <person name="Zhang J."/>
            <person name="Zhao Z."/>
            <person name="Zhou C."/>
            <person name="Zhu D."/>
            <person name="Lee S."/>
            <person name="Bess C."/>
            <person name="Blankenburg K."/>
            <person name="Forbes L."/>
            <person name="Fu Q."/>
            <person name="Gubbala S."/>
            <person name="Hirani K."/>
            <person name="Jayaseelan J.C."/>
            <person name="Lara F."/>
            <person name="Munidasa M."/>
            <person name="Palculict T."/>
            <person name="Patil S."/>
            <person name="Pu L.-L."/>
            <person name="Saada N."/>
            <person name="Tang L."/>
            <person name="Weissenberger G."/>
            <person name="Zhu Y."/>
            <person name="Hemphill L."/>
            <person name="Shang Y."/>
            <person name="Youmans B."/>
            <person name="Ayvaz T."/>
            <person name="Ross M."/>
            <person name="Santibanez J."/>
            <person name="Aqrawi P."/>
            <person name="Gross S."/>
            <person name="Joshi V."/>
            <person name="Fowler G."/>
            <person name="Nazareth L."/>
            <person name="Reid J."/>
            <person name="Worley K."/>
            <person name="Petrosino J."/>
            <person name="Highlander S."/>
            <person name="Gibbs R."/>
        </authorList>
    </citation>
    <scope>NUCLEOTIDE SEQUENCE [LARGE SCALE GENOMIC DNA]</scope>
    <source>
        <strain evidence="5 6">MN8</strain>
    </source>
</reference>
<dbReference type="AlphaFoldDB" id="A0A0E1X611"/>